<protein>
    <submittedName>
        <fullName evidence="2">Uncharacterized protein</fullName>
    </submittedName>
</protein>
<keyword evidence="3" id="KW-1185">Reference proteome</keyword>
<proteinExistence type="predicted"/>
<feature type="non-terminal residue" evidence="2">
    <location>
        <position position="1"/>
    </location>
</feature>
<evidence type="ECO:0000313" key="2">
    <source>
        <dbReference type="EMBL" id="KAJ3596559.1"/>
    </source>
</evidence>
<dbReference type="Proteomes" id="UP001148018">
    <property type="component" value="Unassembled WGS sequence"/>
</dbReference>
<sequence>MAPGQKPQTPARSRSILIPLMIASIWRRVFNLSLPKNLTAPSCSWASTFLPHLWISWHRYTGELDPGYSQCAGMDTKVPGRTSTVGHSHRKWEEPDRE</sequence>
<reference evidence="2" key="1">
    <citation type="submission" date="2022-07" db="EMBL/GenBank/DDBJ databases">
        <title>Chromosome-level genome of Muraenolepis orangiensis.</title>
        <authorList>
            <person name="Kim J."/>
        </authorList>
    </citation>
    <scope>NUCLEOTIDE SEQUENCE</scope>
    <source>
        <strain evidence="2">KU_S4_2022</strain>
        <tissue evidence="2">Muscle</tissue>
    </source>
</reference>
<evidence type="ECO:0000256" key="1">
    <source>
        <dbReference type="SAM" id="MobiDB-lite"/>
    </source>
</evidence>
<dbReference type="AlphaFoldDB" id="A0A9Q0IF77"/>
<organism evidence="2 3">
    <name type="scientific">Muraenolepis orangiensis</name>
    <name type="common">Patagonian moray cod</name>
    <dbReference type="NCBI Taxonomy" id="630683"/>
    <lineage>
        <taxon>Eukaryota</taxon>
        <taxon>Metazoa</taxon>
        <taxon>Chordata</taxon>
        <taxon>Craniata</taxon>
        <taxon>Vertebrata</taxon>
        <taxon>Euteleostomi</taxon>
        <taxon>Actinopterygii</taxon>
        <taxon>Neopterygii</taxon>
        <taxon>Teleostei</taxon>
        <taxon>Neoteleostei</taxon>
        <taxon>Acanthomorphata</taxon>
        <taxon>Zeiogadaria</taxon>
        <taxon>Gadariae</taxon>
        <taxon>Gadiformes</taxon>
        <taxon>Muraenolepidoidei</taxon>
        <taxon>Muraenolepididae</taxon>
        <taxon>Muraenolepis</taxon>
    </lineage>
</organism>
<comment type="caution">
    <text evidence="2">The sequence shown here is derived from an EMBL/GenBank/DDBJ whole genome shotgun (WGS) entry which is preliminary data.</text>
</comment>
<accession>A0A9Q0IF77</accession>
<name>A0A9Q0IF77_9TELE</name>
<evidence type="ECO:0000313" key="3">
    <source>
        <dbReference type="Proteomes" id="UP001148018"/>
    </source>
</evidence>
<dbReference type="EMBL" id="JANIIK010000110">
    <property type="protein sequence ID" value="KAJ3596559.1"/>
    <property type="molecule type" value="Genomic_DNA"/>
</dbReference>
<feature type="region of interest" description="Disordered" evidence="1">
    <location>
        <begin position="75"/>
        <end position="98"/>
    </location>
</feature>
<gene>
    <name evidence="2" type="ORF">NHX12_002964</name>
</gene>